<sequence length="159" mass="18529">MNIIKTIKNIRATCDDYIDPDLVATVIYHDNYIGTNNILDLKKYDINSNDNYEKRVLKVLNHENIFITLGMLAFIPILNECDIYSTEDYSIKLTQEEFDKYGDLKEEYFGILIKKDCNDLIIGSCDLCGCKIDSSFREIKKSEDNFYKKLKEIALKKIN</sequence>
<proteinExistence type="predicted"/>
<name>A0A166BJV8_METOA</name>
<reference evidence="2" key="1">
    <citation type="journal article" date="2016" name="Genome Announc.">
        <title>Draft Genome Sequences of Methanobrevibacter curvatus DSM11111, Methanobrevibacter cuticularis DSM11139, Methanobrevibacter filiformis DSM11501, and Methanobrevibacter oralis DSM7256.</title>
        <authorList>
            <person name="Poehlein A."/>
            <person name="Seedorf H."/>
        </authorList>
    </citation>
    <scope>NUCLEOTIDE SEQUENCE [LARGE SCALE GENOMIC DNA]</scope>
    <source>
        <strain evidence="2">DSM 7256 / JCM 30027 / ZR</strain>
    </source>
</reference>
<dbReference type="EMBL" id="LWMU01000049">
    <property type="protein sequence ID" value="KZX13459.1"/>
    <property type="molecule type" value="Genomic_DNA"/>
</dbReference>
<dbReference type="STRING" id="66851.MBORA_06080"/>
<dbReference type="AlphaFoldDB" id="A0A166BJV8"/>
<gene>
    <name evidence="1" type="ORF">MBORA_06080</name>
</gene>
<comment type="caution">
    <text evidence="1">The sequence shown here is derived from an EMBL/GenBank/DDBJ whole genome shotgun (WGS) entry which is preliminary data.</text>
</comment>
<accession>A0A166BJV8</accession>
<keyword evidence="2" id="KW-1185">Reference proteome</keyword>
<protein>
    <submittedName>
        <fullName evidence="1">Uncharacterized protein</fullName>
    </submittedName>
</protein>
<evidence type="ECO:0000313" key="2">
    <source>
        <dbReference type="Proteomes" id="UP000077428"/>
    </source>
</evidence>
<dbReference type="OrthoDB" id="75348at2157"/>
<evidence type="ECO:0000313" key="1">
    <source>
        <dbReference type="EMBL" id="KZX13459.1"/>
    </source>
</evidence>
<dbReference type="PATRIC" id="fig|66851.6.peg.674"/>
<organism evidence="1 2">
    <name type="scientific">Methanobrevibacter oralis</name>
    <dbReference type="NCBI Taxonomy" id="66851"/>
    <lineage>
        <taxon>Archaea</taxon>
        <taxon>Methanobacteriati</taxon>
        <taxon>Methanobacteriota</taxon>
        <taxon>Methanomada group</taxon>
        <taxon>Methanobacteria</taxon>
        <taxon>Methanobacteriales</taxon>
        <taxon>Methanobacteriaceae</taxon>
        <taxon>Methanobrevibacter</taxon>
    </lineage>
</organism>
<dbReference type="Proteomes" id="UP000077428">
    <property type="component" value="Unassembled WGS sequence"/>
</dbReference>
<dbReference type="RefSeq" id="WP_063720216.1">
    <property type="nucleotide sequence ID" value="NZ_CAJVUI010000004.1"/>
</dbReference>